<dbReference type="OrthoDB" id="10666442at2759"/>
<accession>A0A3L6QTS5</accession>
<evidence type="ECO:0000256" key="1">
    <source>
        <dbReference type="SAM" id="MobiDB-lite"/>
    </source>
</evidence>
<feature type="compositionally biased region" description="Polar residues" evidence="1">
    <location>
        <begin position="41"/>
        <end position="50"/>
    </location>
</feature>
<evidence type="ECO:0000313" key="3">
    <source>
        <dbReference type="Proteomes" id="UP000275267"/>
    </source>
</evidence>
<name>A0A3L6QTS5_PANMI</name>
<feature type="region of interest" description="Disordered" evidence="1">
    <location>
        <begin position="39"/>
        <end position="73"/>
    </location>
</feature>
<keyword evidence="3" id="KW-1185">Reference proteome</keyword>
<dbReference type="Proteomes" id="UP000275267">
    <property type="component" value="Unassembled WGS sequence"/>
</dbReference>
<dbReference type="AlphaFoldDB" id="A0A3L6QTS5"/>
<sequence length="262" mass="28586">MPIGAIAEAALLAQQLPPNPQIQRWQYLTQRVLVQFDGQHPVSSTRNQPSRSERHGDTALEEAPGAGGTTTASAMRATRSRVATMNEKYNNPLATSVLPVFSAGQPLRPRLPPGWQALVAGPQPQQPAPALHDARHDKRRGDFFPDLIVCEPLTRRYQPIFYPKVLRIHRHLGSFLLDGEEAPGNSSGGPRIGMSSFKVLVALHDYHMWEADRGVPVACVFPSGNDGGRRLVETAASSSDDTGVTVPEEAVELSFPCPNSYR</sequence>
<comment type="caution">
    <text evidence="2">The sequence shown here is derived from an EMBL/GenBank/DDBJ whole genome shotgun (WGS) entry which is preliminary data.</text>
</comment>
<evidence type="ECO:0000313" key="2">
    <source>
        <dbReference type="EMBL" id="RLM87220.1"/>
    </source>
</evidence>
<organism evidence="2 3">
    <name type="scientific">Panicum miliaceum</name>
    <name type="common">Proso millet</name>
    <name type="synonym">Broomcorn millet</name>
    <dbReference type="NCBI Taxonomy" id="4540"/>
    <lineage>
        <taxon>Eukaryota</taxon>
        <taxon>Viridiplantae</taxon>
        <taxon>Streptophyta</taxon>
        <taxon>Embryophyta</taxon>
        <taxon>Tracheophyta</taxon>
        <taxon>Spermatophyta</taxon>
        <taxon>Magnoliopsida</taxon>
        <taxon>Liliopsida</taxon>
        <taxon>Poales</taxon>
        <taxon>Poaceae</taxon>
        <taxon>PACMAD clade</taxon>
        <taxon>Panicoideae</taxon>
        <taxon>Panicodae</taxon>
        <taxon>Paniceae</taxon>
        <taxon>Panicinae</taxon>
        <taxon>Panicum</taxon>
        <taxon>Panicum sect. Panicum</taxon>
    </lineage>
</organism>
<dbReference type="EMBL" id="PQIB02000011">
    <property type="protein sequence ID" value="RLM87220.1"/>
    <property type="molecule type" value="Genomic_DNA"/>
</dbReference>
<gene>
    <name evidence="2" type="ORF">C2845_PM04G15460</name>
</gene>
<reference evidence="3" key="1">
    <citation type="journal article" date="2019" name="Nat. Commun.">
        <title>The genome of broomcorn millet.</title>
        <authorList>
            <person name="Zou C."/>
            <person name="Miki D."/>
            <person name="Li D."/>
            <person name="Tang Q."/>
            <person name="Xiao L."/>
            <person name="Rajput S."/>
            <person name="Deng P."/>
            <person name="Jia W."/>
            <person name="Huang R."/>
            <person name="Zhang M."/>
            <person name="Sun Y."/>
            <person name="Hu J."/>
            <person name="Fu X."/>
            <person name="Schnable P.S."/>
            <person name="Li F."/>
            <person name="Zhang H."/>
            <person name="Feng B."/>
            <person name="Zhu X."/>
            <person name="Liu R."/>
            <person name="Schnable J.C."/>
            <person name="Zhu J.-K."/>
            <person name="Zhang H."/>
        </authorList>
    </citation>
    <scope>NUCLEOTIDE SEQUENCE [LARGE SCALE GENOMIC DNA]</scope>
</reference>
<proteinExistence type="predicted"/>
<protein>
    <submittedName>
        <fullName evidence="2">Uncharacterized protein</fullName>
    </submittedName>
</protein>